<accession>A0A1I1WFZ7</accession>
<dbReference type="SUPFAM" id="SSF53067">
    <property type="entry name" value="Actin-like ATPase domain"/>
    <property type="match status" value="1"/>
</dbReference>
<evidence type="ECO:0000313" key="1">
    <source>
        <dbReference type="EMBL" id="SFD94094.1"/>
    </source>
</evidence>
<organism evidence="1 2">
    <name type="scientific">Roseivivax sediminis</name>
    <dbReference type="NCBI Taxonomy" id="936889"/>
    <lineage>
        <taxon>Bacteria</taxon>
        <taxon>Pseudomonadati</taxon>
        <taxon>Pseudomonadota</taxon>
        <taxon>Alphaproteobacteria</taxon>
        <taxon>Rhodobacterales</taxon>
        <taxon>Roseobacteraceae</taxon>
        <taxon>Roseivivax</taxon>
    </lineage>
</organism>
<sequence length="75" mass="8109">MIVPAAEEPVLLGSAMLGRAAATGGSLDTAMAALSGSAERIEPRAETRRFHDAKHRVFLRMQEDFATYSKEMQSA</sequence>
<name>A0A1I1WFZ7_9RHOB</name>
<evidence type="ECO:0000313" key="2">
    <source>
        <dbReference type="Proteomes" id="UP000325289"/>
    </source>
</evidence>
<keyword evidence="2" id="KW-1185">Reference proteome</keyword>
<proteinExistence type="predicted"/>
<dbReference type="Proteomes" id="UP000325289">
    <property type="component" value="Unassembled WGS sequence"/>
</dbReference>
<reference evidence="1 2" key="1">
    <citation type="submission" date="2016-10" db="EMBL/GenBank/DDBJ databases">
        <authorList>
            <person name="Varghese N."/>
            <person name="Submissions S."/>
        </authorList>
    </citation>
    <scope>NUCLEOTIDE SEQUENCE [LARGE SCALE GENOMIC DNA]</scope>
    <source>
        <strain evidence="2">YIM D21,KCTC 23444,ACCC 10710</strain>
    </source>
</reference>
<protein>
    <submittedName>
        <fullName evidence="1">Uncharacterized protein</fullName>
    </submittedName>
</protein>
<dbReference type="Gene3D" id="3.30.420.40">
    <property type="match status" value="1"/>
</dbReference>
<dbReference type="InterPro" id="IPR043129">
    <property type="entry name" value="ATPase_NBD"/>
</dbReference>
<dbReference type="EMBL" id="FOMS01000004">
    <property type="protein sequence ID" value="SFD94094.1"/>
    <property type="molecule type" value="Genomic_DNA"/>
</dbReference>
<gene>
    <name evidence="1" type="ORF">SAMN04515678_104302</name>
</gene>
<dbReference type="AlphaFoldDB" id="A0A1I1WFZ7"/>